<dbReference type="EMBL" id="JAHQIW010000301">
    <property type="protein sequence ID" value="KAJ1347307.1"/>
    <property type="molecule type" value="Genomic_DNA"/>
</dbReference>
<comment type="caution">
    <text evidence="2">The sequence shown here is derived from an EMBL/GenBank/DDBJ whole genome shotgun (WGS) entry which is preliminary data.</text>
</comment>
<evidence type="ECO:0000313" key="2">
    <source>
        <dbReference type="EMBL" id="KAJ1347307.1"/>
    </source>
</evidence>
<name>A0AAD5QDH1_PARTN</name>
<proteinExistence type="predicted"/>
<evidence type="ECO:0000256" key="1">
    <source>
        <dbReference type="SAM" id="Phobius"/>
    </source>
</evidence>
<sequence>MKENMTEANSLPSKVQHFSWPPGQSFPFEALPPYPAGPNLSKVRYPRDVCSPRYQCPHCGGHFLNRRVACRYLCYGCLLLIFAAVLGSLFMLLVPQRVYLVLLSCFSSLIALVFLIKSSQLRSSSEEATMVVEDC</sequence>
<evidence type="ECO:0008006" key="4">
    <source>
        <dbReference type="Google" id="ProtNLM"/>
    </source>
</evidence>
<keyword evidence="1" id="KW-1133">Transmembrane helix</keyword>
<feature type="transmembrane region" description="Helical" evidence="1">
    <location>
        <begin position="98"/>
        <end position="116"/>
    </location>
</feature>
<keyword evidence="1" id="KW-0472">Membrane</keyword>
<evidence type="ECO:0000313" key="3">
    <source>
        <dbReference type="Proteomes" id="UP001196413"/>
    </source>
</evidence>
<dbReference type="AlphaFoldDB" id="A0AAD5QDH1"/>
<accession>A0AAD5QDH1</accession>
<gene>
    <name evidence="2" type="ORF">KIN20_002335</name>
</gene>
<dbReference type="Proteomes" id="UP001196413">
    <property type="component" value="Unassembled WGS sequence"/>
</dbReference>
<reference evidence="2" key="1">
    <citation type="submission" date="2021-06" db="EMBL/GenBank/DDBJ databases">
        <title>Parelaphostrongylus tenuis whole genome reference sequence.</title>
        <authorList>
            <person name="Garwood T.J."/>
            <person name="Larsen P.A."/>
            <person name="Fountain-Jones N.M."/>
            <person name="Garbe J.R."/>
            <person name="Macchietto M.G."/>
            <person name="Kania S.A."/>
            <person name="Gerhold R.W."/>
            <person name="Richards J.E."/>
            <person name="Wolf T.M."/>
        </authorList>
    </citation>
    <scope>NUCLEOTIDE SEQUENCE</scope>
    <source>
        <strain evidence="2">MNPRO001-30</strain>
        <tissue evidence="2">Meninges</tissue>
    </source>
</reference>
<keyword evidence="3" id="KW-1185">Reference proteome</keyword>
<protein>
    <recommendedName>
        <fullName evidence="4">Phosphatidylinositol-4,5-bisphosphate 4-phosphatase</fullName>
    </recommendedName>
</protein>
<feature type="transmembrane region" description="Helical" evidence="1">
    <location>
        <begin position="72"/>
        <end position="92"/>
    </location>
</feature>
<organism evidence="2 3">
    <name type="scientific">Parelaphostrongylus tenuis</name>
    <name type="common">Meningeal worm</name>
    <dbReference type="NCBI Taxonomy" id="148309"/>
    <lineage>
        <taxon>Eukaryota</taxon>
        <taxon>Metazoa</taxon>
        <taxon>Ecdysozoa</taxon>
        <taxon>Nematoda</taxon>
        <taxon>Chromadorea</taxon>
        <taxon>Rhabditida</taxon>
        <taxon>Rhabditina</taxon>
        <taxon>Rhabditomorpha</taxon>
        <taxon>Strongyloidea</taxon>
        <taxon>Metastrongylidae</taxon>
        <taxon>Parelaphostrongylus</taxon>
    </lineage>
</organism>
<keyword evidence="1" id="KW-0812">Transmembrane</keyword>